<gene>
    <name evidence="1" type="primary">TAF5</name>
    <name evidence="1" type="ORF">H2198_009625</name>
</gene>
<dbReference type="Proteomes" id="UP001172386">
    <property type="component" value="Unassembled WGS sequence"/>
</dbReference>
<evidence type="ECO:0000313" key="1">
    <source>
        <dbReference type="EMBL" id="KAJ9651091.1"/>
    </source>
</evidence>
<comment type="caution">
    <text evidence="1">The sequence shown here is derived from an EMBL/GenBank/DDBJ whole genome shotgun (WGS) entry which is preliminary data.</text>
</comment>
<proteinExistence type="predicted"/>
<name>A0ACC2ZU97_9EURO</name>
<protein>
    <submittedName>
        <fullName evidence="1">Transcription initiation factor TFIID subunit 5</fullName>
    </submittedName>
</protein>
<sequence length="738" mass="80816">MSGNIPPASPAGARSASTGPNGTLPTPTSSAVVNGVGPATGTAPAASSGGSSNPPLSQQNLNQIVIDYLNKKGYTRSEAVLRAESSNQAIPPELEARPKETGPPKYLEAYSRLEQWTKDALEVYKPEIQRLLWPFFVYSFLNLVDQLYIRDARAFWNKFQEQFRSVHEHDLRRLEHTLLPEHQEENGLAKTYKENRYRLPITNASFQYLMQFLESLPNAWYKLFIQIIEKYMDIRQVSRATDDKFSFEAILRRGQEDQAVEDEGIPGHKPGNAISSTDPNVGNTLAALKLGKLPMEKELEEDVRGDLGELDLEIPPVPGEPTLVETHEKVNIKQEEDDEGPTRTDIPYPVSTARDVAMEVQRIRENRDRLKLEGRTGGVGPGLSCVIYTFHNTKDHITCMDFSGDQSLVAAGTDMSYIRIWSMDGAQIGTDDAGQPVNSKRLIGHAGPVYSVSFAPSSIQPPNQQVETKPQWLLSCSSDGHIRLWNLTLWQCLVVYKGHVGPVWDVKFSPLGTYFLSAGMDKTARLWITSKASPRRFFVGHDDDVDVVAWHPNTAYVFTASSDKTVRMWSVSSGAPVRMFTGHNCPITALACSRNGKLLASADDSGNILLWDLGPGKLLKQLRGHGKGGIWSLSWSVESTVLVSGGADLTVRVWDVNLPAKEGATAKSGDGVKPDGAATTTSVTAPAGGAKKKGKGPSVSADQISAFLTKKTPVQLVRMTNMNLILAGGSFLPENYVS</sequence>
<keyword evidence="2" id="KW-1185">Reference proteome</keyword>
<dbReference type="EMBL" id="JAPDRQ010000283">
    <property type="protein sequence ID" value="KAJ9651091.1"/>
    <property type="molecule type" value="Genomic_DNA"/>
</dbReference>
<accession>A0ACC2ZU97</accession>
<reference evidence="1" key="1">
    <citation type="submission" date="2022-10" db="EMBL/GenBank/DDBJ databases">
        <title>Culturing micro-colonial fungi from biological soil crusts in the Mojave desert and describing Neophaeococcomyces mojavensis, and introducing the new genera and species Taxawa tesnikishii.</title>
        <authorList>
            <person name="Kurbessoian T."/>
            <person name="Stajich J.E."/>
        </authorList>
    </citation>
    <scope>NUCLEOTIDE SEQUENCE</scope>
    <source>
        <strain evidence="1">JES_112</strain>
    </source>
</reference>
<evidence type="ECO:0000313" key="2">
    <source>
        <dbReference type="Proteomes" id="UP001172386"/>
    </source>
</evidence>
<organism evidence="1 2">
    <name type="scientific">Neophaeococcomyces mojaviensis</name>
    <dbReference type="NCBI Taxonomy" id="3383035"/>
    <lineage>
        <taxon>Eukaryota</taxon>
        <taxon>Fungi</taxon>
        <taxon>Dikarya</taxon>
        <taxon>Ascomycota</taxon>
        <taxon>Pezizomycotina</taxon>
        <taxon>Eurotiomycetes</taxon>
        <taxon>Chaetothyriomycetidae</taxon>
        <taxon>Chaetothyriales</taxon>
        <taxon>Chaetothyriales incertae sedis</taxon>
        <taxon>Neophaeococcomyces</taxon>
    </lineage>
</organism>